<comment type="caution">
    <text evidence="2">The sequence shown here is derived from an EMBL/GenBank/DDBJ whole genome shotgun (WGS) entry which is preliminary data.</text>
</comment>
<dbReference type="GO" id="GO:0005737">
    <property type="term" value="C:cytoplasm"/>
    <property type="evidence" value="ECO:0007669"/>
    <property type="project" value="TreeGrafter"/>
</dbReference>
<dbReference type="PIRSF" id="PIRSF000883">
    <property type="entry name" value="Pesterase_MJ0912"/>
    <property type="match status" value="1"/>
</dbReference>
<dbReference type="InterPro" id="IPR024654">
    <property type="entry name" value="Calcineurin-like_PHP_lpxH"/>
</dbReference>
<dbReference type="SUPFAM" id="SSF56300">
    <property type="entry name" value="Metallo-dependent phosphatases"/>
    <property type="match status" value="1"/>
</dbReference>
<dbReference type="Pfam" id="PF12850">
    <property type="entry name" value="Metallophos_2"/>
    <property type="match status" value="1"/>
</dbReference>
<dbReference type="PANTHER" id="PTHR42850">
    <property type="entry name" value="METALLOPHOSPHOESTERASE"/>
    <property type="match status" value="1"/>
</dbReference>
<proteinExistence type="predicted"/>
<dbReference type="GO" id="GO:0016791">
    <property type="term" value="F:phosphatase activity"/>
    <property type="evidence" value="ECO:0007669"/>
    <property type="project" value="TreeGrafter"/>
</dbReference>
<sequence>MRLAFISDVHSNIYALRAVLDELKKENTQETYCLGDVVGYLPFASETIKKLKNSKIKTISGNYDKAIVEHSECGCRHDDSKDEKLAERSLDCTHKVLNQTDKQFLSNLEPTMRMKKKNTHLYLFHGMPHDSKSYLEDENDISKFKNVISKQPADVYVFGHVHKPYVKRVESKIFINCGSVGKSEEPGFAQYALVDIDDDNLFVQIMNVPYDIESMKKAFDKSDFEQAIIKRWY</sequence>
<accession>A0A0F9J7M6</accession>
<protein>
    <recommendedName>
        <fullName evidence="1">Calcineurin-like phosphoesterase domain-containing protein</fullName>
    </recommendedName>
</protein>
<dbReference type="EMBL" id="LAZR01010705">
    <property type="protein sequence ID" value="KKM65558.1"/>
    <property type="molecule type" value="Genomic_DNA"/>
</dbReference>
<gene>
    <name evidence="2" type="ORF">LCGC14_1490040</name>
</gene>
<name>A0A0F9J7M6_9ZZZZ</name>
<dbReference type="InterPro" id="IPR011152">
    <property type="entry name" value="Pesterase_MJ0912"/>
</dbReference>
<dbReference type="Gene3D" id="3.60.21.10">
    <property type="match status" value="1"/>
</dbReference>
<evidence type="ECO:0000259" key="1">
    <source>
        <dbReference type="Pfam" id="PF12850"/>
    </source>
</evidence>
<evidence type="ECO:0000313" key="2">
    <source>
        <dbReference type="EMBL" id="KKM65558.1"/>
    </source>
</evidence>
<dbReference type="InterPro" id="IPR050126">
    <property type="entry name" value="Ap4A_hydrolase"/>
</dbReference>
<dbReference type="InterPro" id="IPR029052">
    <property type="entry name" value="Metallo-depent_PP-like"/>
</dbReference>
<reference evidence="2" key="1">
    <citation type="journal article" date="2015" name="Nature">
        <title>Complex archaea that bridge the gap between prokaryotes and eukaryotes.</title>
        <authorList>
            <person name="Spang A."/>
            <person name="Saw J.H."/>
            <person name="Jorgensen S.L."/>
            <person name="Zaremba-Niedzwiedzka K."/>
            <person name="Martijn J."/>
            <person name="Lind A.E."/>
            <person name="van Eijk R."/>
            <person name="Schleper C."/>
            <person name="Guy L."/>
            <person name="Ettema T.J."/>
        </authorList>
    </citation>
    <scope>NUCLEOTIDE SEQUENCE</scope>
</reference>
<organism evidence="2">
    <name type="scientific">marine sediment metagenome</name>
    <dbReference type="NCBI Taxonomy" id="412755"/>
    <lineage>
        <taxon>unclassified sequences</taxon>
        <taxon>metagenomes</taxon>
        <taxon>ecological metagenomes</taxon>
    </lineage>
</organism>
<dbReference type="AlphaFoldDB" id="A0A0F9J7M6"/>
<feature type="domain" description="Calcineurin-like phosphoesterase" evidence="1">
    <location>
        <begin position="1"/>
        <end position="199"/>
    </location>
</feature>
<dbReference type="PANTHER" id="PTHR42850:SF2">
    <property type="entry name" value="BLL5683 PROTEIN"/>
    <property type="match status" value="1"/>
</dbReference>